<evidence type="ECO:0000256" key="8">
    <source>
        <dbReference type="ARBA" id="ARBA00023125"/>
    </source>
</evidence>
<keyword evidence="9" id="KW-0234">DNA repair</keyword>
<keyword evidence="6" id="KW-0269">Exonuclease</keyword>
<evidence type="ECO:0000259" key="11">
    <source>
        <dbReference type="Pfam" id="PF12705"/>
    </source>
</evidence>
<evidence type="ECO:0000256" key="9">
    <source>
        <dbReference type="ARBA" id="ARBA00023204"/>
    </source>
</evidence>
<accession>A0ABV6KBA7</accession>
<evidence type="ECO:0000256" key="1">
    <source>
        <dbReference type="ARBA" id="ARBA00022722"/>
    </source>
</evidence>
<keyword evidence="13" id="KW-1185">Reference proteome</keyword>
<reference evidence="12 13" key="1">
    <citation type="submission" date="2024-09" db="EMBL/GenBank/DDBJ databases">
        <authorList>
            <person name="Sun Q."/>
            <person name="Mori K."/>
        </authorList>
    </citation>
    <scope>NUCLEOTIDE SEQUENCE [LARGE SCALE GENOMIC DNA]</scope>
    <source>
        <strain evidence="12 13">NCAIM B.02610</strain>
    </source>
</reference>
<keyword evidence="3" id="KW-0227">DNA damage</keyword>
<dbReference type="SUPFAM" id="SSF52540">
    <property type="entry name" value="P-loop containing nucleoside triphosphate hydrolases"/>
    <property type="match status" value="1"/>
</dbReference>
<comment type="caution">
    <text evidence="12">The sequence shown here is derived from an EMBL/GenBank/DDBJ whole genome shotgun (WGS) entry which is preliminary data.</text>
</comment>
<dbReference type="Pfam" id="PF12705">
    <property type="entry name" value="PDDEXK_1"/>
    <property type="match status" value="1"/>
</dbReference>
<name>A0ABV6KBA7_9BACI</name>
<protein>
    <submittedName>
        <fullName evidence="12">PD-(D/E)XK nuclease family protein</fullName>
    </submittedName>
</protein>
<dbReference type="InterPro" id="IPR027417">
    <property type="entry name" value="P-loop_NTPase"/>
</dbReference>
<dbReference type="InterPro" id="IPR011604">
    <property type="entry name" value="PDDEXK-like_dom_sf"/>
</dbReference>
<keyword evidence="10" id="KW-0175">Coiled coil</keyword>
<evidence type="ECO:0000313" key="13">
    <source>
        <dbReference type="Proteomes" id="UP001589838"/>
    </source>
</evidence>
<dbReference type="SUPFAM" id="SSF52980">
    <property type="entry name" value="Restriction endonuclease-like"/>
    <property type="match status" value="1"/>
</dbReference>
<dbReference type="Proteomes" id="UP001589838">
    <property type="component" value="Unassembled WGS sequence"/>
</dbReference>
<keyword evidence="5" id="KW-0347">Helicase</keyword>
<feature type="coiled-coil region" evidence="10">
    <location>
        <begin position="420"/>
        <end position="447"/>
    </location>
</feature>
<dbReference type="InterPro" id="IPR011335">
    <property type="entry name" value="Restrct_endonuc-II-like"/>
</dbReference>
<dbReference type="EMBL" id="JBHLUX010000005">
    <property type="protein sequence ID" value="MFC0469378.1"/>
    <property type="molecule type" value="Genomic_DNA"/>
</dbReference>
<proteinExistence type="predicted"/>
<dbReference type="InterPro" id="IPR038726">
    <property type="entry name" value="PDDEXK_AddAB-type"/>
</dbReference>
<feature type="domain" description="PD-(D/E)XK endonuclease-like" evidence="11">
    <location>
        <begin position="650"/>
        <end position="948"/>
    </location>
</feature>
<gene>
    <name evidence="12" type="ORF">ACFFHM_02195</name>
</gene>
<evidence type="ECO:0000313" key="12">
    <source>
        <dbReference type="EMBL" id="MFC0469378.1"/>
    </source>
</evidence>
<evidence type="ECO:0000256" key="10">
    <source>
        <dbReference type="SAM" id="Coils"/>
    </source>
</evidence>
<evidence type="ECO:0000256" key="7">
    <source>
        <dbReference type="ARBA" id="ARBA00022840"/>
    </source>
</evidence>
<sequence length="960" mass="112309">MSSHFIYGTHVKDVANKRRLQSAFHVQKEYQNTVFYVLPSNMWLKEARRNQPGLIITTFDDIASFILKQVGLSYVPLTEEERTLFFLQFLKEEVKFGEDDIVSGKARAYADTYGQIKRLGLDIEEIPSSLIPLQSLFKSYELQIVNGRGLLDPENILLRAMQVLRQRTEQIQIAKLVIDGYFDFSPLQALFIEALKEVGIPIDIYVPNHHQFDIVDQTVKELLTMGFTDERAEKQHVKVTKKVELVAASTNEEQWRGMFEQIYFENESYEKIGILLVDERVGTADLEKYAINYHLPINRAIKRKLSTTSIFSFLLAAIENTCAPKTKWEQLPLIEQILRLYQVSGLDYAKQKQSFLQMGECQEEQHDQLFKKIHGITWKKNAPFFTYIQQLRRIMDQLPFLTFWEEQFESEENVQKLKEMADEYKALMKMDNRLQQYEELLQEKGLENLLMTHDLFMEWVKELGEGLTHFEQRASKRGIAIHTWRDVSLFQGDKLYVVGMNEGVFPAVHQLSGYVQERDLLGSAVRFSSPTQDHFRAKQQAHFEQLQYVAKEITYTYVKGIDANYPLLPSTLLEDIQESSEIWTWEHRMEKPYSFSIEDQEEKIAFHVGKGYSVDYLPIEINKISKRLERLEQADEPITLYQHEPLQPVVSITALESYARCPFRYGMERILQVPEPATIQERVSPLDIGDLVHAIIEEVYSEVNVIGQSFANLQQNIDHIPERIEELFEEKWEQIETQSPELSRLDLELTKQQWKKRLRRWWQAERKHFWDNEHLTQMQVMAIEKPVRFELPLSEQQSLVLTGKADRVDRIDDAIVVYDYKSGQMNVKMDEVRSGLKLQLPLYAFAIRKELERLEQTPIKADGATYISLKEPAKRAGNGMWRNENVGKSSRYNVSSFSNKEDELGTEQFLIDHELKERIAEIWEGMQTSFPVEPRECSKFCQYRAVCRVTDEKRENANGK</sequence>
<keyword evidence="7" id="KW-0067">ATP-binding</keyword>
<evidence type="ECO:0000256" key="6">
    <source>
        <dbReference type="ARBA" id="ARBA00022839"/>
    </source>
</evidence>
<evidence type="ECO:0000256" key="2">
    <source>
        <dbReference type="ARBA" id="ARBA00022741"/>
    </source>
</evidence>
<keyword evidence="4" id="KW-0378">Hydrolase</keyword>
<evidence type="ECO:0000256" key="4">
    <source>
        <dbReference type="ARBA" id="ARBA00022801"/>
    </source>
</evidence>
<dbReference type="Gene3D" id="3.90.320.10">
    <property type="match status" value="1"/>
</dbReference>
<evidence type="ECO:0000256" key="3">
    <source>
        <dbReference type="ARBA" id="ARBA00022763"/>
    </source>
</evidence>
<evidence type="ECO:0000256" key="5">
    <source>
        <dbReference type="ARBA" id="ARBA00022806"/>
    </source>
</evidence>
<keyword evidence="2" id="KW-0547">Nucleotide-binding</keyword>
<keyword evidence="1" id="KW-0540">Nuclease</keyword>
<dbReference type="RefSeq" id="WP_335959480.1">
    <property type="nucleotide sequence ID" value="NZ_JAXBLX010000005.1"/>
</dbReference>
<organism evidence="12 13">
    <name type="scientific">Halalkalibacter kiskunsagensis</name>
    <dbReference type="NCBI Taxonomy" id="1548599"/>
    <lineage>
        <taxon>Bacteria</taxon>
        <taxon>Bacillati</taxon>
        <taxon>Bacillota</taxon>
        <taxon>Bacilli</taxon>
        <taxon>Bacillales</taxon>
        <taxon>Bacillaceae</taxon>
        <taxon>Halalkalibacter</taxon>
    </lineage>
</organism>
<keyword evidence="8" id="KW-0238">DNA-binding</keyword>